<dbReference type="Proteomes" id="UP001488838">
    <property type="component" value="Unassembled WGS sequence"/>
</dbReference>
<dbReference type="GO" id="GO:0005634">
    <property type="term" value="C:nucleus"/>
    <property type="evidence" value="ECO:0007669"/>
    <property type="project" value="UniProtKB-SubCell"/>
</dbReference>
<evidence type="ECO:0000313" key="8">
    <source>
        <dbReference type="EMBL" id="KAK7830370.1"/>
    </source>
</evidence>
<dbReference type="PROSITE" id="PS00028">
    <property type="entry name" value="ZINC_FINGER_C2H2_1"/>
    <property type="match status" value="1"/>
</dbReference>
<evidence type="ECO:0000256" key="6">
    <source>
        <dbReference type="SAM" id="MobiDB-lite"/>
    </source>
</evidence>
<name>A0AAW0JUG7_MYOGA</name>
<protein>
    <recommendedName>
        <fullName evidence="7">C2H2-type domain-containing protein</fullName>
    </recommendedName>
</protein>
<evidence type="ECO:0000256" key="5">
    <source>
        <dbReference type="ARBA" id="ARBA00022833"/>
    </source>
</evidence>
<dbReference type="SMART" id="SM00355">
    <property type="entry name" value="ZnF_C2H2"/>
    <property type="match status" value="2"/>
</dbReference>
<evidence type="ECO:0000256" key="2">
    <source>
        <dbReference type="ARBA" id="ARBA00022723"/>
    </source>
</evidence>
<gene>
    <name evidence="8" type="ORF">U0070_018878</name>
</gene>
<dbReference type="InterPro" id="IPR051968">
    <property type="entry name" value="ZnFinger_Homeobox_TR"/>
</dbReference>
<sequence length="192" mass="21702">MFSCYGRTRNSQGRVGVGPGEAHRAFLSVHGKPFFLCCPRVQHKAPSRRPALAAVLHLLLFLLASSSQAEKELTESPASSKRISFPGSSEAPPSSKRPKTSEEVKPEQMYQCPYCKYSNADVNRLRVHAMTQHSVQPMLRCPLCQDMLNNKIHLQLHLTHLHSVAPDCVEKLIMTPTLFEEFWHIPMNRWGN</sequence>
<evidence type="ECO:0000256" key="3">
    <source>
        <dbReference type="ARBA" id="ARBA00022737"/>
    </source>
</evidence>
<dbReference type="PANTHER" id="PTHR45891">
    <property type="entry name" value="ZINC FINGER HOMEOBOX PROTEIN"/>
    <property type="match status" value="1"/>
</dbReference>
<dbReference type="FunFam" id="3.30.160.60:FF:000317">
    <property type="entry name" value="zinc finger homeobox protein 3"/>
    <property type="match status" value="1"/>
</dbReference>
<accession>A0AAW0JUG7</accession>
<dbReference type="GO" id="GO:0045664">
    <property type="term" value="P:regulation of neuron differentiation"/>
    <property type="evidence" value="ECO:0007669"/>
    <property type="project" value="TreeGrafter"/>
</dbReference>
<keyword evidence="5" id="KW-0862">Zinc</keyword>
<feature type="region of interest" description="Disordered" evidence="6">
    <location>
        <begin position="73"/>
        <end position="105"/>
    </location>
</feature>
<dbReference type="EMBL" id="JBBHLL010000018">
    <property type="protein sequence ID" value="KAK7830370.1"/>
    <property type="molecule type" value="Genomic_DNA"/>
</dbReference>
<keyword evidence="4" id="KW-0863">Zinc-finger</keyword>
<keyword evidence="2" id="KW-0479">Metal-binding</keyword>
<feature type="domain" description="C2H2-type" evidence="7">
    <location>
        <begin position="141"/>
        <end position="162"/>
    </location>
</feature>
<dbReference type="InterPro" id="IPR013087">
    <property type="entry name" value="Znf_C2H2_type"/>
</dbReference>
<keyword evidence="9" id="KW-1185">Reference proteome</keyword>
<reference evidence="8 9" key="1">
    <citation type="journal article" date="2023" name="bioRxiv">
        <title>Conserved and derived expression patterns and positive selection on dental genes reveal complex evolutionary context of ever-growing rodent molars.</title>
        <authorList>
            <person name="Calamari Z.T."/>
            <person name="Song A."/>
            <person name="Cohen E."/>
            <person name="Akter M."/>
            <person name="Roy R.D."/>
            <person name="Hallikas O."/>
            <person name="Christensen M.M."/>
            <person name="Li P."/>
            <person name="Marangoni P."/>
            <person name="Jernvall J."/>
            <person name="Klein O.D."/>
        </authorList>
    </citation>
    <scope>NUCLEOTIDE SEQUENCE [LARGE SCALE GENOMIC DNA]</scope>
    <source>
        <strain evidence="8">V071</strain>
    </source>
</reference>
<proteinExistence type="predicted"/>
<keyword evidence="3" id="KW-0677">Repeat</keyword>
<dbReference type="Gene3D" id="3.30.160.60">
    <property type="entry name" value="Classic Zinc Finger"/>
    <property type="match status" value="1"/>
</dbReference>
<dbReference type="InterPro" id="IPR036236">
    <property type="entry name" value="Znf_C2H2_sf"/>
</dbReference>
<dbReference type="Pfam" id="PF05605">
    <property type="entry name" value="zf-Di19"/>
    <property type="match status" value="1"/>
</dbReference>
<dbReference type="GO" id="GO:0000981">
    <property type="term" value="F:DNA-binding transcription factor activity, RNA polymerase II-specific"/>
    <property type="evidence" value="ECO:0007669"/>
    <property type="project" value="TreeGrafter"/>
</dbReference>
<dbReference type="SUPFAM" id="SSF57667">
    <property type="entry name" value="beta-beta-alpha zinc fingers"/>
    <property type="match status" value="1"/>
</dbReference>
<comment type="subcellular location">
    <subcellularLocation>
        <location evidence="1">Nucleus</location>
    </subcellularLocation>
</comment>
<dbReference type="PANTHER" id="PTHR45891:SF4">
    <property type="entry name" value="ZINC FINGER HOMEOBOX PROTEIN 3"/>
    <property type="match status" value="1"/>
</dbReference>
<dbReference type="GO" id="GO:0008270">
    <property type="term" value="F:zinc ion binding"/>
    <property type="evidence" value="ECO:0007669"/>
    <property type="project" value="UniProtKB-KW"/>
</dbReference>
<evidence type="ECO:0000313" key="9">
    <source>
        <dbReference type="Proteomes" id="UP001488838"/>
    </source>
</evidence>
<evidence type="ECO:0000259" key="7">
    <source>
        <dbReference type="PROSITE" id="PS00028"/>
    </source>
</evidence>
<dbReference type="AlphaFoldDB" id="A0AAW0JUG7"/>
<organism evidence="8 9">
    <name type="scientific">Myodes glareolus</name>
    <name type="common">Bank vole</name>
    <name type="synonym">Clethrionomys glareolus</name>
    <dbReference type="NCBI Taxonomy" id="447135"/>
    <lineage>
        <taxon>Eukaryota</taxon>
        <taxon>Metazoa</taxon>
        <taxon>Chordata</taxon>
        <taxon>Craniata</taxon>
        <taxon>Vertebrata</taxon>
        <taxon>Euteleostomi</taxon>
        <taxon>Mammalia</taxon>
        <taxon>Eutheria</taxon>
        <taxon>Euarchontoglires</taxon>
        <taxon>Glires</taxon>
        <taxon>Rodentia</taxon>
        <taxon>Myomorpha</taxon>
        <taxon>Muroidea</taxon>
        <taxon>Cricetidae</taxon>
        <taxon>Arvicolinae</taxon>
        <taxon>Myodes</taxon>
    </lineage>
</organism>
<comment type="caution">
    <text evidence="8">The sequence shown here is derived from an EMBL/GenBank/DDBJ whole genome shotgun (WGS) entry which is preliminary data.</text>
</comment>
<evidence type="ECO:0000256" key="1">
    <source>
        <dbReference type="ARBA" id="ARBA00004123"/>
    </source>
</evidence>
<dbReference type="InterPro" id="IPR008598">
    <property type="entry name" value="Di19_Zn-bd"/>
</dbReference>
<dbReference type="GO" id="GO:0000978">
    <property type="term" value="F:RNA polymerase II cis-regulatory region sequence-specific DNA binding"/>
    <property type="evidence" value="ECO:0007669"/>
    <property type="project" value="TreeGrafter"/>
</dbReference>
<evidence type="ECO:0000256" key="4">
    <source>
        <dbReference type="ARBA" id="ARBA00022771"/>
    </source>
</evidence>